<keyword evidence="7 10" id="KW-0472">Membrane</keyword>
<dbReference type="PANTHER" id="PTHR21137">
    <property type="entry name" value="ODORANT RECEPTOR"/>
    <property type="match status" value="1"/>
</dbReference>
<dbReference type="RefSeq" id="NP_001229892.1">
    <property type="nucleotide sequence ID" value="NM_001242963.1"/>
</dbReference>
<dbReference type="EnsemblMetazoa" id="NM_001242963">
    <property type="protein sequence ID" value="NP_001229892"/>
    <property type="gene ID" value="GeneID_100577867"/>
</dbReference>
<keyword evidence="4 10" id="KW-0812">Transmembrane</keyword>
<proteinExistence type="inferred from homology"/>
<dbReference type="GO" id="GO:0005886">
    <property type="term" value="C:plasma membrane"/>
    <property type="evidence" value="ECO:0007669"/>
    <property type="project" value="UniProtKB-SubCell"/>
</dbReference>
<organism evidence="11">
    <name type="scientific">Apis mellifera</name>
    <name type="common">Honeybee</name>
    <dbReference type="NCBI Taxonomy" id="7460"/>
    <lineage>
        <taxon>Eukaryota</taxon>
        <taxon>Metazoa</taxon>
        <taxon>Ecdysozoa</taxon>
        <taxon>Arthropoda</taxon>
        <taxon>Hexapoda</taxon>
        <taxon>Insecta</taxon>
        <taxon>Pterygota</taxon>
        <taxon>Neoptera</taxon>
        <taxon>Endopterygota</taxon>
        <taxon>Hymenoptera</taxon>
        <taxon>Apocrita</taxon>
        <taxon>Aculeata</taxon>
        <taxon>Apoidea</taxon>
        <taxon>Anthophila</taxon>
        <taxon>Apidae</taxon>
        <taxon>Apis</taxon>
    </lineage>
</organism>
<dbReference type="Pfam" id="PF02949">
    <property type="entry name" value="7tm_6"/>
    <property type="match status" value="1"/>
</dbReference>
<dbReference type="GeneID" id="100577867"/>
<reference evidence="13" key="4">
    <citation type="submission" date="2025-04" db="UniProtKB">
        <authorList>
            <consortium name="RefSeq"/>
        </authorList>
    </citation>
    <scope>IDENTIFICATION</scope>
</reference>
<dbReference type="Proteomes" id="UP000005203">
    <property type="component" value="Linkage group LG2"/>
</dbReference>
<keyword evidence="6 10" id="KW-1133">Transmembrane helix</keyword>
<accession>A0A8B6WZR3</accession>
<gene>
    <name evidence="11" type="primary">100577867</name>
    <name evidence="13" type="synonym">Or12</name>
</gene>
<name>A0A7M6UED7_APIME</name>
<keyword evidence="5 10" id="KW-0552">Olfaction</keyword>
<feature type="transmembrane region" description="Helical" evidence="10">
    <location>
        <begin position="270"/>
        <end position="290"/>
    </location>
</feature>
<dbReference type="AlphaFoldDB" id="A0A7M6UED7"/>
<feature type="transmembrane region" description="Helical" evidence="10">
    <location>
        <begin position="302"/>
        <end position="326"/>
    </location>
</feature>
<reference evidence="11" key="3">
    <citation type="submission" date="2021-01" db="UniProtKB">
        <authorList>
            <consortium name="EnsemblMetazoa"/>
        </authorList>
    </citation>
    <scope>IDENTIFICATION</scope>
    <source>
        <strain evidence="11">DH4</strain>
    </source>
</reference>
<evidence type="ECO:0000313" key="12">
    <source>
        <dbReference type="Proteomes" id="UP000005203"/>
    </source>
</evidence>
<dbReference type="CTD" id="100463035"/>
<evidence type="ECO:0000256" key="2">
    <source>
        <dbReference type="ARBA" id="ARBA00022475"/>
    </source>
</evidence>
<evidence type="ECO:0000256" key="7">
    <source>
        <dbReference type="ARBA" id="ARBA00023136"/>
    </source>
</evidence>
<feature type="transmembrane region" description="Helical" evidence="10">
    <location>
        <begin position="44"/>
        <end position="66"/>
    </location>
</feature>
<evidence type="ECO:0000256" key="3">
    <source>
        <dbReference type="ARBA" id="ARBA00022606"/>
    </source>
</evidence>
<dbReference type="GO" id="GO:0004984">
    <property type="term" value="F:olfactory receptor activity"/>
    <property type="evidence" value="ECO:0007669"/>
    <property type="project" value="InterPro"/>
</dbReference>
<dbReference type="GO" id="GO:0007165">
    <property type="term" value="P:signal transduction"/>
    <property type="evidence" value="ECO:0007669"/>
    <property type="project" value="UniProtKB-KW"/>
</dbReference>
<dbReference type="OrthoDB" id="8196465at2759"/>
<keyword evidence="2" id="KW-1003">Cell membrane</keyword>
<comment type="subcellular location">
    <subcellularLocation>
        <location evidence="1 10">Cell membrane</location>
        <topology evidence="1 10">Multi-pass membrane protein</topology>
    </subcellularLocation>
</comment>
<dbReference type="PANTHER" id="PTHR21137:SF35">
    <property type="entry name" value="ODORANT RECEPTOR 19A-RELATED"/>
    <property type="match status" value="1"/>
</dbReference>
<keyword evidence="3 10" id="KW-0716">Sensory transduction</keyword>
<evidence type="ECO:0000256" key="5">
    <source>
        <dbReference type="ARBA" id="ARBA00022725"/>
    </source>
</evidence>
<dbReference type="KEGG" id="ame:100577867"/>
<sequence>MARIRNAKDGIRHTFWFAYPFSRMLGYWPLSVSSSAFAKISNYFIIFLSYLLTLIFMVPGLLYIFLKVKNGRSRIKLLMSHINGIVQMAKYTILLRKTKEIAKLLDEIKKDWMTASEENRQIFSTRASIEHKLTMVVVVTMYGGGFFYRAILPLSKGKIVLSNNVTIRLLPCPGYFGFLDEQVSPNYEIIFTLQVLGGFVIYTAVCGTKSICLMLCLHMCGLLKILTNKVMELTNDKDEKVVQEKIAHIVDYQTRIIEFLNDLNQFVPSVYFFEIILEVLIICIIGYCLITEWEDNNTMATVIFVIFQITCFIGTFAVCYAGQLLVDESENVRQACSTLNWYRLPVKKARSLILLILMSNYPIKVTAGRIVDVSLVTFTSIIKNSVGYMNILQQVT</sequence>
<evidence type="ECO:0000256" key="4">
    <source>
        <dbReference type="ARBA" id="ARBA00022692"/>
    </source>
</evidence>
<reference evidence="13" key="2">
    <citation type="journal article" date="2014" name="BMC Genomics">
        <title>Finding the missing honey bee genes: lessons learned from a genome upgrade.</title>
        <authorList>
            <consortium name="HGSC production teams"/>
            <consortium name="Honey Bee Genome Sequencing Consortium"/>
            <person name="Elsik C.G."/>
            <person name="Worley K.C."/>
            <person name="Bennett A.K."/>
            <person name="Beye M."/>
            <person name="Camara F."/>
            <person name="Childers C.P."/>
            <person name="de Graaf D.C."/>
            <person name="Debyser G."/>
            <person name="Deng J."/>
            <person name="Devreese B."/>
            <person name="Elhaik E."/>
            <person name="Evans J.D."/>
            <person name="Foster L.J."/>
            <person name="Graur D."/>
            <person name="Guigo R."/>
            <person name="Hoff K.J."/>
            <person name="Holder M.E."/>
            <person name="Hudson M.E."/>
            <person name="Hunt G.J."/>
            <person name="Jiang H."/>
            <person name="Joshi V."/>
            <person name="Khetani R.S."/>
            <person name="Kosarev P."/>
            <person name="Kovar C.L."/>
            <person name="Ma J."/>
            <person name="Maleszka R."/>
            <person name="Moritz R.F."/>
            <person name="Munoz-Torres M.C."/>
            <person name="Murphy T.D."/>
            <person name="Muzny D.M."/>
            <person name="Newsham I.F."/>
            <person name="Reese J.T."/>
            <person name="Robertson H.M."/>
            <person name="Robinson G.E."/>
            <person name="Rueppell O."/>
            <person name="Solovyev V."/>
            <person name="Stanke M."/>
            <person name="Stolle E."/>
            <person name="Tsuruda J.M."/>
            <person name="Vaerenbergh M.V."/>
            <person name="Waterhouse R.M."/>
            <person name="Weaver D.B."/>
            <person name="Whitfield C.W."/>
            <person name="Wu Y."/>
            <person name="Zdobnov E.M."/>
            <person name="Zhang L."/>
            <person name="Zhu D."/>
            <person name="Gibbs R.A."/>
        </authorList>
    </citation>
    <scope>NUCLEOTIDE SEQUENCE</scope>
</reference>
<evidence type="ECO:0000313" key="11">
    <source>
        <dbReference type="EnsemblMetazoa" id="NP_001229892"/>
    </source>
</evidence>
<dbReference type="GO" id="GO:0005549">
    <property type="term" value="F:odorant binding"/>
    <property type="evidence" value="ECO:0007669"/>
    <property type="project" value="InterPro"/>
</dbReference>
<evidence type="ECO:0000256" key="9">
    <source>
        <dbReference type="ARBA" id="ARBA00023224"/>
    </source>
</evidence>
<keyword evidence="9 10" id="KW-0807">Transducer</keyword>
<reference evidence="13" key="1">
    <citation type="journal article" date="2006" name="Genome Res.">
        <title>The chemoreceptor superfamily in the honey bee, Apis mellifera: expansion of the odorant, but not gustatory, receptor family.</title>
        <authorList>
            <person name="Robertson H.M."/>
            <person name="Wanner K.W."/>
        </authorList>
    </citation>
    <scope>NUCLEOTIDE SEQUENCE</scope>
</reference>
<evidence type="ECO:0000313" key="13">
    <source>
        <dbReference type="RefSeq" id="NP_001229892.1"/>
    </source>
</evidence>
<keyword evidence="12" id="KW-1185">Reference proteome</keyword>
<keyword evidence="8 10" id="KW-0675">Receptor</keyword>
<evidence type="ECO:0000256" key="8">
    <source>
        <dbReference type="ARBA" id="ARBA00023170"/>
    </source>
</evidence>
<accession>A0A7M6UED7</accession>
<feature type="transmembrane region" description="Helical" evidence="10">
    <location>
        <begin position="133"/>
        <end position="151"/>
    </location>
</feature>
<dbReference type="InterPro" id="IPR004117">
    <property type="entry name" value="7tm6_olfct_rcpt"/>
</dbReference>
<protein>
    <recommendedName>
        <fullName evidence="10">Odorant receptor</fullName>
    </recommendedName>
</protein>
<evidence type="ECO:0000256" key="10">
    <source>
        <dbReference type="RuleBase" id="RU351113"/>
    </source>
</evidence>
<evidence type="ECO:0000256" key="1">
    <source>
        <dbReference type="ARBA" id="ARBA00004651"/>
    </source>
</evidence>
<comment type="similarity">
    <text evidence="10">Belongs to the insect chemoreceptor superfamily. Heteromeric odorant receptor channel (TC 1.A.69) family.</text>
</comment>
<evidence type="ECO:0000256" key="6">
    <source>
        <dbReference type="ARBA" id="ARBA00022989"/>
    </source>
</evidence>
<comment type="caution">
    <text evidence="10">Lacks conserved residue(s) required for the propagation of feature annotation.</text>
</comment>